<feature type="transmembrane region" description="Helical" evidence="1">
    <location>
        <begin position="34"/>
        <end position="56"/>
    </location>
</feature>
<evidence type="ECO:0000313" key="2">
    <source>
        <dbReference type="EMBL" id="CAG6640557.1"/>
    </source>
</evidence>
<keyword evidence="1" id="KW-0472">Membrane</keyword>
<accession>A0A8D8R126</accession>
<organism evidence="2">
    <name type="scientific">Cacopsylla melanoneura</name>
    <dbReference type="NCBI Taxonomy" id="428564"/>
    <lineage>
        <taxon>Eukaryota</taxon>
        <taxon>Metazoa</taxon>
        <taxon>Ecdysozoa</taxon>
        <taxon>Arthropoda</taxon>
        <taxon>Hexapoda</taxon>
        <taxon>Insecta</taxon>
        <taxon>Pterygota</taxon>
        <taxon>Neoptera</taxon>
        <taxon>Paraneoptera</taxon>
        <taxon>Hemiptera</taxon>
        <taxon>Sternorrhyncha</taxon>
        <taxon>Psylloidea</taxon>
        <taxon>Psyllidae</taxon>
        <taxon>Psyllinae</taxon>
        <taxon>Cacopsylla</taxon>
    </lineage>
</organism>
<name>A0A8D8R126_9HEMI</name>
<protein>
    <submittedName>
        <fullName evidence="2">Uncharacterized protein</fullName>
    </submittedName>
</protein>
<reference evidence="2" key="1">
    <citation type="submission" date="2021-05" db="EMBL/GenBank/DDBJ databases">
        <authorList>
            <person name="Alioto T."/>
            <person name="Alioto T."/>
            <person name="Gomez Garrido J."/>
        </authorList>
    </citation>
    <scope>NUCLEOTIDE SEQUENCE</scope>
</reference>
<sequence length="114" mass="12852">MILFWSQTSLCLLEFLNPLSTILCLLVCSPKLRVLNSFSSFVGSGVFVFLPAVVSLQSVHFQVALLSPIVRKTTPPPWCIYQSGNHFCIYCMSHSPYHPPMTTLLCIFHIIYSL</sequence>
<dbReference type="AlphaFoldDB" id="A0A8D8R126"/>
<keyword evidence="1" id="KW-0812">Transmembrane</keyword>
<proteinExistence type="predicted"/>
<evidence type="ECO:0000256" key="1">
    <source>
        <dbReference type="SAM" id="Phobius"/>
    </source>
</evidence>
<keyword evidence="1" id="KW-1133">Transmembrane helix</keyword>
<dbReference type="EMBL" id="HBUF01112624">
    <property type="protein sequence ID" value="CAG6640557.1"/>
    <property type="molecule type" value="Transcribed_RNA"/>
</dbReference>